<reference evidence="7" key="2">
    <citation type="submission" date="2020-05" db="UniProtKB">
        <authorList>
            <consortium name="EnsemblMetazoa"/>
        </authorList>
    </citation>
    <scope>IDENTIFICATION</scope>
    <source>
        <strain evidence="7">ACHKN1017</strain>
    </source>
</reference>
<evidence type="ECO:0000256" key="3">
    <source>
        <dbReference type="ARBA" id="ARBA00022490"/>
    </source>
</evidence>
<evidence type="ECO:0000256" key="4">
    <source>
        <dbReference type="ARBA" id="ARBA00022679"/>
    </source>
</evidence>
<dbReference type="Proteomes" id="UP000075881">
    <property type="component" value="Unassembled WGS sequence"/>
</dbReference>
<accession>A0A182K5J9</accession>
<dbReference type="GO" id="GO:0043998">
    <property type="term" value="F:histone H2A acetyltransferase activity"/>
    <property type="evidence" value="ECO:0007669"/>
    <property type="project" value="InterPro"/>
</dbReference>
<evidence type="ECO:0000313" key="8">
    <source>
        <dbReference type="Proteomes" id="UP000075881"/>
    </source>
</evidence>
<evidence type="ECO:0000313" key="7">
    <source>
        <dbReference type="EnsemblMetazoa" id="ACHR006034-PA"/>
    </source>
</evidence>
<name>A0A182K5J9_9DIPT</name>
<sequence>MAIKHRHPTVAIPDCREYYIEHNKQQKELDIICLLREDLLNTSMEWAYDLAERNLKQKYVAYGLCWHKRSTYNNLCMYWARYLIAYDPVTYIPVGYVMFRFDFILDHTIVQIYDIHVEEVYKNKGYTADFTENDKNPEYVVLIAPTQCYKIMKEAS</sequence>
<keyword evidence="4" id="KW-0808">Transferase</keyword>
<dbReference type="GO" id="GO:1990189">
    <property type="term" value="F:protein N-terminal-serine acetyltransferase activity"/>
    <property type="evidence" value="ECO:0007669"/>
    <property type="project" value="TreeGrafter"/>
</dbReference>
<keyword evidence="8" id="KW-1185">Reference proteome</keyword>
<dbReference type="GO" id="GO:0005634">
    <property type="term" value="C:nucleus"/>
    <property type="evidence" value="ECO:0007669"/>
    <property type="project" value="UniProtKB-SubCell"/>
</dbReference>
<dbReference type="Gene3D" id="3.40.630.30">
    <property type="match status" value="1"/>
</dbReference>
<dbReference type="VEuPathDB" id="VectorBase:ACHR006034"/>
<dbReference type="InterPro" id="IPR039949">
    <property type="entry name" value="NAA40"/>
</dbReference>
<dbReference type="PANTHER" id="PTHR20531">
    <property type="entry name" value="N-ALPHA-ACETYLTRANSFERASE 40"/>
    <property type="match status" value="1"/>
</dbReference>
<dbReference type="EnsemblMetazoa" id="ACHR006034-RA">
    <property type="protein sequence ID" value="ACHR006034-PA"/>
    <property type="gene ID" value="ACHR006034"/>
</dbReference>
<evidence type="ECO:0000256" key="1">
    <source>
        <dbReference type="ARBA" id="ARBA00004123"/>
    </source>
</evidence>
<proteinExistence type="predicted"/>
<evidence type="ECO:0000256" key="2">
    <source>
        <dbReference type="ARBA" id="ARBA00004496"/>
    </source>
</evidence>
<reference evidence="8" key="1">
    <citation type="submission" date="2013-03" db="EMBL/GenBank/DDBJ databases">
        <title>The Genome Sequence of Anopheles christyi ACHKN1017.</title>
        <authorList>
            <consortium name="The Broad Institute Genomics Platform"/>
            <person name="Neafsey D.E."/>
            <person name="Besansky N."/>
            <person name="Walker B."/>
            <person name="Young S.K."/>
            <person name="Zeng Q."/>
            <person name="Gargeya S."/>
            <person name="Fitzgerald M."/>
            <person name="Haas B."/>
            <person name="Abouelleil A."/>
            <person name="Allen A.W."/>
            <person name="Alvarado L."/>
            <person name="Arachchi H.M."/>
            <person name="Berlin A.M."/>
            <person name="Chapman S.B."/>
            <person name="Gainer-Dewar J."/>
            <person name="Goldberg J."/>
            <person name="Griggs A."/>
            <person name="Gujja S."/>
            <person name="Hansen M."/>
            <person name="Howarth C."/>
            <person name="Imamovic A."/>
            <person name="Ireland A."/>
            <person name="Larimer J."/>
            <person name="McCowan C."/>
            <person name="Murphy C."/>
            <person name="Pearson M."/>
            <person name="Poon T.W."/>
            <person name="Priest M."/>
            <person name="Roberts A."/>
            <person name="Saif S."/>
            <person name="Shea T."/>
            <person name="Sisk P."/>
            <person name="Sykes S."/>
            <person name="Wortman J."/>
            <person name="Nusbaum C."/>
            <person name="Birren B."/>
        </authorList>
    </citation>
    <scope>NUCLEOTIDE SEQUENCE [LARGE SCALE GENOMIC DNA]</scope>
    <source>
        <strain evidence="8">ACHKN1017</strain>
    </source>
</reference>
<dbReference type="GO" id="GO:0010485">
    <property type="term" value="F:histone H4 acetyltransferase activity"/>
    <property type="evidence" value="ECO:0007669"/>
    <property type="project" value="InterPro"/>
</dbReference>
<evidence type="ECO:0000256" key="6">
    <source>
        <dbReference type="ARBA" id="ARBA00023315"/>
    </source>
</evidence>
<dbReference type="AlphaFoldDB" id="A0A182K5J9"/>
<dbReference type="GO" id="GO:0005737">
    <property type="term" value="C:cytoplasm"/>
    <property type="evidence" value="ECO:0007669"/>
    <property type="project" value="UniProtKB-SubCell"/>
</dbReference>
<keyword evidence="6" id="KW-0012">Acyltransferase</keyword>
<dbReference type="STRING" id="43041.A0A182K5J9"/>
<keyword evidence="3" id="KW-0963">Cytoplasm</keyword>
<evidence type="ECO:0000256" key="5">
    <source>
        <dbReference type="ARBA" id="ARBA00023242"/>
    </source>
</evidence>
<organism evidence="7 8">
    <name type="scientific">Anopheles christyi</name>
    <dbReference type="NCBI Taxonomy" id="43041"/>
    <lineage>
        <taxon>Eukaryota</taxon>
        <taxon>Metazoa</taxon>
        <taxon>Ecdysozoa</taxon>
        <taxon>Arthropoda</taxon>
        <taxon>Hexapoda</taxon>
        <taxon>Insecta</taxon>
        <taxon>Pterygota</taxon>
        <taxon>Neoptera</taxon>
        <taxon>Endopterygota</taxon>
        <taxon>Diptera</taxon>
        <taxon>Nematocera</taxon>
        <taxon>Culicoidea</taxon>
        <taxon>Culicidae</taxon>
        <taxon>Anophelinae</taxon>
        <taxon>Anopheles</taxon>
    </lineage>
</organism>
<keyword evidence="5" id="KW-0539">Nucleus</keyword>
<protein>
    <submittedName>
        <fullName evidence="7">Uncharacterized protein</fullName>
    </submittedName>
</protein>
<dbReference type="PANTHER" id="PTHR20531:SF1">
    <property type="entry name" value="N-ALPHA-ACETYLTRANSFERASE 40"/>
    <property type="match status" value="1"/>
</dbReference>
<comment type="subcellular location">
    <subcellularLocation>
        <location evidence="2">Cytoplasm</location>
    </subcellularLocation>
    <subcellularLocation>
        <location evidence="1">Nucleus</location>
    </subcellularLocation>
</comment>